<dbReference type="Proteomes" id="UP000215902">
    <property type="component" value="Unassembled WGS sequence"/>
</dbReference>
<dbReference type="OrthoDB" id="5541786at2759"/>
<dbReference type="PANTHER" id="PTHR10984:SF30">
    <property type="entry name" value="ENDOPLASMIC RETICULUM-GOLGI INTERMEDIATE COMPARTMENT PROTEIN 2"/>
    <property type="match status" value="1"/>
</dbReference>
<feature type="domain" description="Endoplasmic reticulum vesicle transporter N-terminal" evidence="9">
    <location>
        <begin position="465"/>
        <end position="553"/>
    </location>
</feature>
<feature type="region of interest" description="Disordered" evidence="6">
    <location>
        <begin position="16"/>
        <end position="40"/>
    </location>
</feature>
<feature type="transmembrane region" description="Helical" evidence="7">
    <location>
        <begin position="748"/>
        <end position="770"/>
    </location>
</feature>
<evidence type="ECO:0000256" key="7">
    <source>
        <dbReference type="SAM" id="Phobius"/>
    </source>
</evidence>
<dbReference type="GO" id="GO:0006888">
    <property type="term" value="P:endoplasmic reticulum to Golgi vesicle-mediated transport"/>
    <property type="evidence" value="ECO:0007669"/>
    <property type="project" value="TreeGrafter"/>
</dbReference>
<keyword evidence="11" id="KW-1185">Reference proteome</keyword>
<dbReference type="GO" id="GO:0030134">
    <property type="term" value="C:COPII-coated ER to Golgi transport vesicle"/>
    <property type="evidence" value="ECO:0007669"/>
    <property type="project" value="TreeGrafter"/>
</dbReference>
<feature type="domain" description="Endoplasmic reticulum vesicle transporter C-terminal" evidence="8">
    <location>
        <begin position="195"/>
        <end position="375"/>
    </location>
</feature>
<evidence type="ECO:0000256" key="1">
    <source>
        <dbReference type="ARBA" id="ARBA00004457"/>
    </source>
</evidence>
<keyword evidence="5 7" id="KW-0472">Membrane</keyword>
<dbReference type="EMBL" id="NIVC01001024">
    <property type="protein sequence ID" value="PAA73201.1"/>
    <property type="molecule type" value="Genomic_DNA"/>
</dbReference>
<dbReference type="InterPro" id="IPR012936">
    <property type="entry name" value="Erv_C"/>
</dbReference>
<dbReference type="AlphaFoldDB" id="A0A267FHF4"/>
<evidence type="ECO:0000256" key="6">
    <source>
        <dbReference type="SAM" id="MobiDB-lite"/>
    </source>
</evidence>
<sequence>LPANQVVMSNISINSHSAQSDTELRHRNVPSAPESAAKSPVSEEMVKAVRKLDVFTKLPEDCRSSGTASGAGITLVTFLLMFLLVCVEVNNYMERRVQFAYGVDPDHSAEMLINVDLVVASPCVSIGMDVLDITGTETHGTSELEEIPTDFELDESSRNRFSIRQHMQEAIRQHHHALQSDLFADKGWLNVLGSEQFQSPNERKAASACRLRGRFRVNKVAGNLHLTGGKPVNFGGTHAHFQASHATALNFSHRIYHLSFGEDVPGRINPLDYEEKVTQHASTNYQYFVQVVPTELHRRGLSAAAGATVRSFQYAVQELDRVIDHGRGSHGLPGLFFKYEVSPLQVVVKDAGLPLSSFLTNLAAITGGVFACSALLCYLVNAAWDRLCRSMAGRGSSHLPVVKDAGISKKQLDLLLLPTNKVVMSNISINSHSAQSDTELRHRNVPSAPESAAKSPVSEEMVKAVRKLDVFTKLPEDCRSSGTASAAGITLVTFLLMFLLVCVEVNNYMERRVQFAYGVDPDHSAEMLINVDLVVASPCVSIGMDVLDITGTETHGTSELEEIPTDFELDESSRNRFSTRQHMQSPNERKAASACRLRGRFRVNKVAGNLHLTGGKPVNFGATHAHFQASHATALNFSHRIYHLSFGEDVPGRINPLDYEEKVTQHASTNYQYFVQVVPTELHRRGLSAAAGATVRSFQYAVQELDRVIDHGRGSHGLPGLFFKYEVSPLQVVVKDAGLPLSSFLTNLAAITGGVFACSALLCYLVNAAWDRLCRAMAGRGSSHLPVVTDAGIRYASPLS</sequence>
<dbReference type="STRING" id="282301.A0A267FHF4"/>
<feature type="domain" description="Endoplasmic reticulum vesicle transporter N-terminal" evidence="9">
    <location>
        <begin position="49"/>
        <end position="137"/>
    </location>
</feature>
<feature type="transmembrane region" description="Helical" evidence="7">
    <location>
        <begin position="362"/>
        <end position="384"/>
    </location>
</feature>
<dbReference type="InterPro" id="IPR039542">
    <property type="entry name" value="Erv_N"/>
</dbReference>
<evidence type="ECO:0000313" key="10">
    <source>
        <dbReference type="EMBL" id="PAA73201.1"/>
    </source>
</evidence>
<dbReference type="GO" id="GO:0006890">
    <property type="term" value="P:retrograde vesicle-mediated transport, Golgi to endoplasmic reticulum"/>
    <property type="evidence" value="ECO:0007669"/>
    <property type="project" value="TreeGrafter"/>
</dbReference>
<dbReference type="GO" id="GO:0005783">
    <property type="term" value="C:endoplasmic reticulum"/>
    <property type="evidence" value="ECO:0007669"/>
    <property type="project" value="TreeGrafter"/>
</dbReference>
<dbReference type="Pfam" id="PF13850">
    <property type="entry name" value="ERGIC_N"/>
    <property type="match status" value="2"/>
</dbReference>
<keyword evidence="3 7" id="KW-0812">Transmembrane</keyword>
<evidence type="ECO:0000313" key="11">
    <source>
        <dbReference type="Proteomes" id="UP000215902"/>
    </source>
</evidence>
<evidence type="ECO:0000259" key="9">
    <source>
        <dbReference type="Pfam" id="PF13850"/>
    </source>
</evidence>
<dbReference type="GO" id="GO:0033116">
    <property type="term" value="C:endoplasmic reticulum-Golgi intermediate compartment membrane"/>
    <property type="evidence" value="ECO:0007669"/>
    <property type="project" value="UniProtKB-SubCell"/>
</dbReference>
<comment type="subcellular location">
    <subcellularLocation>
        <location evidence="1">Endoplasmic reticulum-Golgi intermediate compartment membrane</location>
        <topology evidence="1">Multi-pass membrane protein</topology>
    </subcellularLocation>
</comment>
<name>A0A267FHF4_9PLAT</name>
<evidence type="ECO:0000259" key="8">
    <source>
        <dbReference type="Pfam" id="PF07970"/>
    </source>
</evidence>
<feature type="non-terminal residue" evidence="10">
    <location>
        <position position="1"/>
    </location>
</feature>
<evidence type="ECO:0000256" key="3">
    <source>
        <dbReference type="ARBA" id="ARBA00022692"/>
    </source>
</evidence>
<keyword evidence="4 7" id="KW-1133">Transmembrane helix</keyword>
<proteinExistence type="inferred from homology"/>
<reference evidence="10 11" key="1">
    <citation type="submission" date="2017-06" db="EMBL/GenBank/DDBJ databases">
        <title>A platform for efficient transgenesis in Macrostomum lignano, a flatworm model organism for stem cell research.</title>
        <authorList>
            <person name="Berezikov E."/>
        </authorList>
    </citation>
    <scope>NUCLEOTIDE SEQUENCE [LARGE SCALE GENOMIC DNA]</scope>
    <source>
        <strain evidence="10">DV1</strain>
        <tissue evidence="10">Whole organism</tissue>
    </source>
</reference>
<organism evidence="10 11">
    <name type="scientific">Macrostomum lignano</name>
    <dbReference type="NCBI Taxonomy" id="282301"/>
    <lineage>
        <taxon>Eukaryota</taxon>
        <taxon>Metazoa</taxon>
        <taxon>Spiralia</taxon>
        <taxon>Lophotrochozoa</taxon>
        <taxon>Platyhelminthes</taxon>
        <taxon>Rhabditophora</taxon>
        <taxon>Macrostomorpha</taxon>
        <taxon>Macrostomida</taxon>
        <taxon>Macrostomidae</taxon>
        <taxon>Macrostomum</taxon>
    </lineage>
</organism>
<feature type="transmembrane region" description="Helical" evidence="7">
    <location>
        <begin position="484"/>
        <end position="503"/>
    </location>
</feature>
<comment type="similarity">
    <text evidence="2">Belongs to the ERGIC family.</text>
</comment>
<evidence type="ECO:0008006" key="12">
    <source>
        <dbReference type="Google" id="ProtNLM"/>
    </source>
</evidence>
<dbReference type="InterPro" id="IPR045888">
    <property type="entry name" value="Erv"/>
</dbReference>
<evidence type="ECO:0000256" key="5">
    <source>
        <dbReference type="ARBA" id="ARBA00023136"/>
    </source>
</evidence>
<evidence type="ECO:0000256" key="4">
    <source>
        <dbReference type="ARBA" id="ARBA00022989"/>
    </source>
</evidence>
<comment type="caution">
    <text evidence="10">The sequence shown here is derived from an EMBL/GenBank/DDBJ whole genome shotgun (WGS) entry which is preliminary data.</text>
</comment>
<evidence type="ECO:0000256" key="2">
    <source>
        <dbReference type="ARBA" id="ARBA00005648"/>
    </source>
</evidence>
<dbReference type="Pfam" id="PF07970">
    <property type="entry name" value="COPIIcoated_ERV"/>
    <property type="match status" value="2"/>
</dbReference>
<accession>A0A267FHF4</accession>
<feature type="region of interest" description="Disordered" evidence="6">
    <location>
        <begin position="433"/>
        <end position="453"/>
    </location>
</feature>
<protein>
    <recommendedName>
        <fullName evidence="12">COPIIcoated_ERV domain-containing protein</fullName>
    </recommendedName>
</protein>
<gene>
    <name evidence="10" type="ORF">BOX15_Mlig000765g3</name>
</gene>
<feature type="domain" description="Endoplasmic reticulum vesicle transporter C-terminal" evidence="8">
    <location>
        <begin position="581"/>
        <end position="761"/>
    </location>
</feature>
<dbReference type="PANTHER" id="PTHR10984">
    <property type="entry name" value="ENDOPLASMIC RETICULUM-GOLGI INTERMEDIATE COMPARTMENT PROTEIN"/>
    <property type="match status" value="1"/>
</dbReference>